<proteinExistence type="predicted"/>
<dbReference type="STRING" id="344882.ABB29_03640"/>
<dbReference type="PROSITE" id="PS51186">
    <property type="entry name" value="GNAT"/>
    <property type="match status" value="1"/>
</dbReference>
<comment type="caution">
    <text evidence="2">The sequence shown here is derived from an EMBL/GenBank/DDBJ whole genome shotgun (WGS) entry which is preliminary data.</text>
</comment>
<dbReference type="EMBL" id="LDJL01000004">
    <property type="protein sequence ID" value="KRG70935.1"/>
    <property type="molecule type" value="Genomic_DNA"/>
</dbReference>
<reference evidence="2 3" key="1">
    <citation type="submission" date="2015-05" db="EMBL/GenBank/DDBJ databases">
        <title>Genome sequencing and analysis of members of genus Stenotrophomonas.</title>
        <authorList>
            <person name="Patil P.P."/>
            <person name="Midha S."/>
            <person name="Patil P.B."/>
        </authorList>
    </citation>
    <scope>NUCLEOTIDE SEQUENCE [LARGE SCALE GENOMIC DNA]</scope>
    <source>
        <strain evidence="2 3">DSM 21858</strain>
    </source>
</reference>
<dbReference type="PANTHER" id="PTHR43610">
    <property type="entry name" value="BLL6696 PROTEIN"/>
    <property type="match status" value="1"/>
</dbReference>
<keyword evidence="2" id="KW-0808">Transferase</keyword>
<accession>A0A0R0CXU2</accession>
<protein>
    <submittedName>
        <fullName evidence="2">Acetyltransferase</fullName>
    </submittedName>
</protein>
<dbReference type="RefSeq" id="WP_057657257.1">
    <property type="nucleotide sequence ID" value="NZ_LDJL01000004.1"/>
</dbReference>
<sequence>MNQPFVCPTTNAPAWASPVHLRGRHAQLEPMTAAHADGLRRALRGDALARCWYTNVPSCAHVDAYIEAALVLQSQGQALPFVVRDANGDIIGCTRYYDLDPGVRRMSIGYTWYVPRAQRTGVNTEAKLMLLQHAFEQLGCVAVAFETSWFNQASRAAIARLGAKQDGVLRNHRRHADGSLRDTVVFSIIDNEWPAVAHNLRSRLAQHESQP</sequence>
<evidence type="ECO:0000313" key="3">
    <source>
        <dbReference type="Proteomes" id="UP000052052"/>
    </source>
</evidence>
<dbReference type="OrthoDB" id="5295305at2"/>
<gene>
    <name evidence="2" type="ORF">ABB29_03640</name>
</gene>
<dbReference type="PATRIC" id="fig|344882.3.peg.2059"/>
<dbReference type="Gene3D" id="3.40.630.30">
    <property type="match status" value="1"/>
</dbReference>
<dbReference type="Pfam" id="PF13302">
    <property type="entry name" value="Acetyltransf_3"/>
    <property type="match status" value="1"/>
</dbReference>
<keyword evidence="3" id="KW-1185">Reference proteome</keyword>
<feature type="domain" description="N-acetyltransferase" evidence="1">
    <location>
        <begin position="26"/>
        <end position="185"/>
    </location>
</feature>
<organism evidence="2 3">
    <name type="scientific">Pseudoxanthomonas dokdonensis</name>
    <dbReference type="NCBI Taxonomy" id="344882"/>
    <lineage>
        <taxon>Bacteria</taxon>
        <taxon>Pseudomonadati</taxon>
        <taxon>Pseudomonadota</taxon>
        <taxon>Gammaproteobacteria</taxon>
        <taxon>Lysobacterales</taxon>
        <taxon>Lysobacteraceae</taxon>
        <taxon>Pseudoxanthomonas</taxon>
    </lineage>
</organism>
<dbReference type="InterPro" id="IPR000182">
    <property type="entry name" value="GNAT_dom"/>
</dbReference>
<name>A0A0R0CXU2_9GAMM</name>
<dbReference type="Proteomes" id="UP000052052">
    <property type="component" value="Unassembled WGS sequence"/>
</dbReference>
<evidence type="ECO:0000313" key="2">
    <source>
        <dbReference type="EMBL" id="KRG70935.1"/>
    </source>
</evidence>
<dbReference type="PANTHER" id="PTHR43610:SF1">
    <property type="entry name" value="N-ACETYLTRANSFERASE DOMAIN-CONTAINING PROTEIN"/>
    <property type="match status" value="1"/>
</dbReference>
<dbReference type="GO" id="GO:0016747">
    <property type="term" value="F:acyltransferase activity, transferring groups other than amino-acyl groups"/>
    <property type="evidence" value="ECO:0007669"/>
    <property type="project" value="InterPro"/>
</dbReference>
<dbReference type="InterPro" id="IPR016181">
    <property type="entry name" value="Acyl_CoA_acyltransferase"/>
</dbReference>
<dbReference type="AlphaFoldDB" id="A0A0R0CXU2"/>
<dbReference type="SUPFAM" id="SSF55729">
    <property type="entry name" value="Acyl-CoA N-acyltransferases (Nat)"/>
    <property type="match status" value="1"/>
</dbReference>
<evidence type="ECO:0000259" key="1">
    <source>
        <dbReference type="PROSITE" id="PS51186"/>
    </source>
</evidence>